<comment type="caution">
    <text evidence="1">The sequence shown here is derived from an EMBL/GenBank/DDBJ whole genome shotgun (WGS) entry which is preliminary data.</text>
</comment>
<dbReference type="NCBIfam" id="NF041925">
    <property type="entry name" value="QatC"/>
    <property type="match status" value="1"/>
</dbReference>
<proteinExistence type="predicted"/>
<dbReference type="EMBL" id="JAVRES010000044">
    <property type="protein sequence ID" value="MDT0440374.1"/>
    <property type="molecule type" value="Genomic_DNA"/>
</dbReference>
<sequence length="445" mass="49061">MTQFTVRTEDFDDPAPPDGVLLDLMPGSPKATMQAGLGLFRSFQPTRPAADLMVMAFGAYVTDRVSERSRTEDAWTRDLTLSFPAQNADAWPVEASQEMLRFLTGDRWTLHPRSQQSPPLRRASDDVQGQVAAEGVCLFSGGLDSLCGVIDLLEGNPEQRLYLLSHYEGGQTPRAQTRLFRQLRAHYGPRVVSLRLFLRPAPAQPLQARALPHARETTTRSRSLMFLSTALAIASSISPHVPVYLPENGYIGVNVPLTRARAGSLSTRTTHPHYLALLEQAKEAIGVPNPLINPYRLKTKGEMLTSSRNQPLLRELSPESISCSHPEAARYAERAQGNCGYCFPCLIRRASMAKAGWDRAEHYAWDALTDPELLDPASGRSADLRAVLAGTGPGRPSSDILRNGPLPRGERTAYIDVWRRGTAEVRTWLTAGARGQLAQLLEHHT</sequence>
<organism evidence="1 2">
    <name type="scientific">Streptomyces doudnae</name>
    <dbReference type="NCBI Taxonomy" id="3075536"/>
    <lineage>
        <taxon>Bacteria</taxon>
        <taxon>Bacillati</taxon>
        <taxon>Actinomycetota</taxon>
        <taxon>Actinomycetes</taxon>
        <taxon>Kitasatosporales</taxon>
        <taxon>Streptomycetaceae</taxon>
        <taxon>Streptomyces</taxon>
    </lineage>
</organism>
<accession>A0ABD5F192</accession>
<dbReference type="RefSeq" id="WP_003963857.1">
    <property type="nucleotide sequence ID" value="NZ_JAVRES010000044.1"/>
</dbReference>
<dbReference type="AlphaFoldDB" id="A0ABD5F192"/>
<dbReference type="InterPro" id="IPR049676">
    <property type="entry name" value="QatC"/>
</dbReference>
<dbReference type="Gene3D" id="3.40.50.620">
    <property type="entry name" value="HUPs"/>
    <property type="match status" value="1"/>
</dbReference>
<keyword evidence="2" id="KW-1185">Reference proteome</keyword>
<evidence type="ECO:0000313" key="1">
    <source>
        <dbReference type="EMBL" id="MDT0440374.1"/>
    </source>
</evidence>
<dbReference type="SUPFAM" id="SSF52402">
    <property type="entry name" value="Adenine nucleotide alpha hydrolases-like"/>
    <property type="match status" value="1"/>
</dbReference>
<gene>
    <name evidence="1" type="primary">qatC</name>
    <name evidence="1" type="ORF">RM877_37640</name>
</gene>
<dbReference type="Proteomes" id="UP001183535">
    <property type="component" value="Unassembled WGS sequence"/>
</dbReference>
<name>A0ABD5F192_9ACTN</name>
<evidence type="ECO:0000313" key="2">
    <source>
        <dbReference type="Proteomes" id="UP001183535"/>
    </source>
</evidence>
<dbReference type="InterPro" id="IPR014729">
    <property type="entry name" value="Rossmann-like_a/b/a_fold"/>
</dbReference>
<reference evidence="2" key="1">
    <citation type="submission" date="2023-07" db="EMBL/GenBank/DDBJ databases">
        <title>30 novel species of actinomycetes from the DSMZ collection.</title>
        <authorList>
            <person name="Nouioui I."/>
        </authorList>
    </citation>
    <scope>NUCLEOTIDE SEQUENCE [LARGE SCALE GENOMIC DNA]</scope>
    <source>
        <strain evidence="2">DSM 41981</strain>
    </source>
</reference>
<protein>
    <submittedName>
        <fullName evidence="1">Qat anti-phage system QueC-like protein QatC</fullName>
    </submittedName>
</protein>